<evidence type="ECO:0000256" key="2">
    <source>
        <dbReference type="ARBA" id="ARBA00022741"/>
    </source>
</evidence>
<feature type="region of interest" description="Disordered" evidence="5">
    <location>
        <begin position="585"/>
        <end position="606"/>
    </location>
</feature>
<evidence type="ECO:0000313" key="8">
    <source>
        <dbReference type="Proteomes" id="UP000054477"/>
    </source>
</evidence>
<sequence length="710" mass="80629">MESTNDIILACIDLMPIPGLKQVFDVYRKIWDTVKAMESMQEQLFTLSGALAHLLQTLDREHRTGRLALRNTAREIAKLDCLLKDALDFVKALAAAGFLKSLLHHNENTQAIKQFHKRIDYAVQAFNISALLDIQHWLVQDTAARSNDQKKLHDHLSVLEANQTQLVDILDAQHSTVMAMMISLQQSLKKELISDKREERFIKHSLNYLVSTSGQQVHIDSWTITSFDVEFGEQIGSGGFGQVFRGTWNKTPVALKVLKSEEGGIPSSSMIRKEIEAWSNLRHPHVLQFLGANIFDNRPFIVMPLLKNGNARDFVENNPQCNRVKILRDVALGLVHLHSQRVIHGDLKALNVLIDDGHRALLCDFGLSRVKTDAFSRSSNSSSSSKLVVGSRNWMAPERLEGQKLRKPVDIYAFGMTVYEIMTTDVPLGYIPFTDLFDLVVDRNIRPERPDEEDCPDLSDELWDIAKRCWVKKPEERPDATTLCDEMERCLASHREAKATSSFLPPPSQTGSSTRGAQFISLPQPILEQRDKSVTLRKQVTSYPRTLKAPERLSRSSSQRSQQASYQTSNPPLRYMDIDRLDIDFSTGSTKQPPPPAITQQRSLRNPSRRPLTMEELDARARDDLWDGKEALGHYLTIASRFRNDGNDLQAQGDYESAYVHFAKAATLVLEKMPLHREYMNLPVEKRRNLDTVWTLHDLFSAFSDQQPVV</sequence>
<dbReference type="GO" id="GO:0005524">
    <property type="term" value="F:ATP binding"/>
    <property type="evidence" value="ECO:0007669"/>
    <property type="project" value="UniProtKB-UniRule"/>
</dbReference>
<reference evidence="8" key="2">
    <citation type="submission" date="2015-01" db="EMBL/GenBank/DDBJ databases">
        <title>Evolutionary Origins and Diversification of the Mycorrhizal Mutualists.</title>
        <authorList>
            <consortium name="DOE Joint Genome Institute"/>
            <consortium name="Mycorrhizal Genomics Consortium"/>
            <person name="Kohler A."/>
            <person name="Kuo A."/>
            <person name="Nagy L.G."/>
            <person name="Floudas D."/>
            <person name="Copeland A."/>
            <person name="Barry K.W."/>
            <person name="Cichocki N."/>
            <person name="Veneault-Fourrey C."/>
            <person name="LaButti K."/>
            <person name="Lindquist E.A."/>
            <person name="Lipzen A."/>
            <person name="Lundell T."/>
            <person name="Morin E."/>
            <person name="Murat C."/>
            <person name="Riley R."/>
            <person name="Ohm R."/>
            <person name="Sun H."/>
            <person name="Tunlid A."/>
            <person name="Henrissat B."/>
            <person name="Grigoriev I.V."/>
            <person name="Hibbett D.S."/>
            <person name="Martin F."/>
        </authorList>
    </citation>
    <scope>NUCLEOTIDE SEQUENCE [LARGE SCALE GENOMIC DNA]</scope>
    <source>
        <strain evidence="8">LaAM-08-1</strain>
    </source>
</reference>
<dbReference type="HOGENOM" id="CLU_388859_0_0_1"/>
<dbReference type="CDD" id="cd21037">
    <property type="entry name" value="MLKL_NTD"/>
    <property type="match status" value="1"/>
</dbReference>
<dbReference type="PROSITE" id="PS50011">
    <property type="entry name" value="PROTEIN_KINASE_DOM"/>
    <property type="match status" value="1"/>
</dbReference>
<dbReference type="STRING" id="1095629.A0A0C9WRW3"/>
<dbReference type="Gene3D" id="1.20.58.80">
    <property type="entry name" value="Phosphotransferase system, lactose/cellobiose-type IIA subunit"/>
    <property type="match status" value="1"/>
</dbReference>
<keyword evidence="1" id="KW-0808">Transferase</keyword>
<feature type="binding site" evidence="4">
    <location>
        <position position="256"/>
    </location>
    <ligand>
        <name>ATP</name>
        <dbReference type="ChEBI" id="CHEBI:30616"/>
    </ligand>
</feature>
<dbReference type="InterPro" id="IPR001245">
    <property type="entry name" value="Ser-Thr/Tyr_kinase_cat_dom"/>
</dbReference>
<keyword evidence="1" id="KW-0723">Serine/threonine-protein kinase</keyword>
<dbReference type="InterPro" id="IPR008271">
    <property type="entry name" value="Ser/Thr_kinase_AS"/>
</dbReference>
<feature type="domain" description="Protein kinase" evidence="6">
    <location>
        <begin position="229"/>
        <end position="504"/>
    </location>
</feature>
<evidence type="ECO:0000259" key="6">
    <source>
        <dbReference type="PROSITE" id="PS50011"/>
    </source>
</evidence>
<dbReference type="InterPro" id="IPR011009">
    <property type="entry name" value="Kinase-like_dom_sf"/>
</dbReference>
<dbReference type="InterPro" id="IPR059179">
    <property type="entry name" value="MLKL-like_MCAfunc"/>
</dbReference>
<keyword evidence="1" id="KW-0418">Kinase</keyword>
<dbReference type="SMART" id="SM00220">
    <property type="entry name" value="S_TKc"/>
    <property type="match status" value="1"/>
</dbReference>
<keyword evidence="3 4" id="KW-0067">ATP-binding</keyword>
<dbReference type="Proteomes" id="UP000054477">
    <property type="component" value="Unassembled WGS sequence"/>
</dbReference>
<evidence type="ECO:0000256" key="5">
    <source>
        <dbReference type="SAM" id="MobiDB-lite"/>
    </source>
</evidence>
<keyword evidence="8" id="KW-1185">Reference proteome</keyword>
<dbReference type="OrthoDB" id="10261027at2759"/>
<dbReference type="GO" id="GO:0004674">
    <property type="term" value="F:protein serine/threonine kinase activity"/>
    <property type="evidence" value="ECO:0007669"/>
    <property type="project" value="UniProtKB-KW"/>
</dbReference>
<evidence type="ECO:0000256" key="4">
    <source>
        <dbReference type="PROSITE-ProRule" id="PRU10141"/>
    </source>
</evidence>
<protein>
    <recommendedName>
        <fullName evidence="6">Protein kinase domain-containing protein</fullName>
    </recommendedName>
</protein>
<evidence type="ECO:0000313" key="7">
    <source>
        <dbReference type="EMBL" id="KIJ94270.1"/>
    </source>
</evidence>
<keyword evidence="2 4" id="KW-0547">Nucleotide-binding</keyword>
<evidence type="ECO:0000256" key="3">
    <source>
        <dbReference type="ARBA" id="ARBA00022840"/>
    </source>
</evidence>
<dbReference type="PROSITE" id="PS00107">
    <property type="entry name" value="PROTEIN_KINASE_ATP"/>
    <property type="match status" value="1"/>
</dbReference>
<dbReference type="InterPro" id="IPR000719">
    <property type="entry name" value="Prot_kinase_dom"/>
</dbReference>
<dbReference type="SUPFAM" id="SSF56112">
    <property type="entry name" value="Protein kinase-like (PK-like)"/>
    <property type="match status" value="1"/>
</dbReference>
<reference evidence="7 8" key="1">
    <citation type="submission" date="2014-04" db="EMBL/GenBank/DDBJ databases">
        <authorList>
            <consortium name="DOE Joint Genome Institute"/>
            <person name="Kuo A."/>
            <person name="Kohler A."/>
            <person name="Nagy L.G."/>
            <person name="Floudas D."/>
            <person name="Copeland A."/>
            <person name="Barry K.W."/>
            <person name="Cichocki N."/>
            <person name="Veneault-Fourrey C."/>
            <person name="LaButti K."/>
            <person name="Lindquist E.A."/>
            <person name="Lipzen A."/>
            <person name="Lundell T."/>
            <person name="Morin E."/>
            <person name="Murat C."/>
            <person name="Sun H."/>
            <person name="Tunlid A."/>
            <person name="Henrissat B."/>
            <person name="Grigoriev I.V."/>
            <person name="Hibbett D.S."/>
            <person name="Martin F."/>
            <person name="Nordberg H.P."/>
            <person name="Cantor M.N."/>
            <person name="Hua S.X."/>
        </authorList>
    </citation>
    <scope>NUCLEOTIDE SEQUENCE [LARGE SCALE GENOMIC DNA]</scope>
    <source>
        <strain evidence="7 8">LaAM-08-1</strain>
    </source>
</reference>
<evidence type="ECO:0000256" key="1">
    <source>
        <dbReference type="ARBA" id="ARBA00022527"/>
    </source>
</evidence>
<name>A0A0C9WRW3_9AGAR</name>
<dbReference type="AlphaFoldDB" id="A0A0C9WRW3"/>
<proteinExistence type="predicted"/>
<gene>
    <name evidence="7" type="ORF">K443DRAFT_365224</name>
</gene>
<feature type="compositionally biased region" description="Low complexity" evidence="5">
    <location>
        <begin position="555"/>
        <end position="569"/>
    </location>
</feature>
<dbReference type="Pfam" id="PF07714">
    <property type="entry name" value="PK_Tyr_Ser-Thr"/>
    <property type="match status" value="1"/>
</dbReference>
<dbReference type="Gene3D" id="1.20.930.20">
    <property type="entry name" value="Adaptor protein Cbl, N-terminal domain"/>
    <property type="match status" value="1"/>
</dbReference>
<dbReference type="InterPro" id="IPR036537">
    <property type="entry name" value="Adaptor_Cbl_N_dom_sf"/>
</dbReference>
<dbReference type="EMBL" id="KN838802">
    <property type="protein sequence ID" value="KIJ94270.1"/>
    <property type="molecule type" value="Genomic_DNA"/>
</dbReference>
<feature type="region of interest" description="Disordered" evidence="5">
    <location>
        <begin position="530"/>
        <end position="573"/>
    </location>
</feature>
<dbReference type="PROSITE" id="PS00108">
    <property type="entry name" value="PROTEIN_KINASE_ST"/>
    <property type="match status" value="1"/>
</dbReference>
<dbReference type="InterPro" id="IPR017441">
    <property type="entry name" value="Protein_kinase_ATP_BS"/>
</dbReference>
<dbReference type="Gene3D" id="1.10.510.10">
    <property type="entry name" value="Transferase(Phosphotransferase) domain 1"/>
    <property type="match status" value="1"/>
</dbReference>
<accession>A0A0C9WRW3</accession>
<dbReference type="InterPro" id="IPR051681">
    <property type="entry name" value="Ser/Thr_Kinases-Pseudokinases"/>
</dbReference>
<dbReference type="GO" id="GO:0007166">
    <property type="term" value="P:cell surface receptor signaling pathway"/>
    <property type="evidence" value="ECO:0007669"/>
    <property type="project" value="InterPro"/>
</dbReference>
<organism evidence="7 8">
    <name type="scientific">Laccaria amethystina LaAM-08-1</name>
    <dbReference type="NCBI Taxonomy" id="1095629"/>
    <lineage>
        <taxon>Eukaryota</taxon>
        <taxon>Fungi</taxon>
        <taxon>Dikarya</taxon>
        <taxon>Basidiomycota</taxon>
        <taxon>Agaricomycotina</taxon>
        <taxon>Agaricomycetes</taxon>
        <taxon>Agaricomycetidae</taxon>
        <taxon>Agaricales</taxon>
        <taxon>Agaricineae</taxon>
        <taxon>Hydnangiaceae</taxon>
        <taxon>Laccaria</taxon>
    </lineage>
</organism>
<dbReference type="PANTHER" id="PTHR44329">
    <property type="entry name" value="SERINE/THREONINE-PROTEIN KINASE TNNI3K-RELATED"/>
    <property type="match status" value="1"/>
</dbReference>
<dbReference type="PANTHER" id="PTHR44329:SF298">
    <property type="entry name" value="MIXED LINEAGE KINASE DOMAIN-LIKE PROTEIN"/>
    <property type="match status" value="1"/>
</dbReference>